<dbReference type="InterPro" id="IPR050188">
    <property type="entry name" value="RluA_PseudoU_synthase"/>
</dbReference>
<dbReference type="EMBL" id="UINC01005238">
    <property type="protein sequence ID" value="SVA20018.1"/>
    <property type="molecule type" value="Genomic_DNA"/>
</dbReference>
<evidence type="ECO:0000256" key="1">
    <source>
        <dbReference type="ARBA" id="ARBA00010876"/>
    </source>
</evidence>
<dbReference type="InterPro" id="IPR006225">
    <property type="entry name" value="PsdUridine_synth_RluC/D"/>
</dbReference>
<dbReference type="GO" id="GO:0000455">
    <property type="term" value="P:enzyme-directed rRNA pseudouridine synthesis"/>
    <property type="evidence" value="ECO:0007669"/>
    <property type="project" value="TreeGrafter"/>
</dbReference>
<keyword evidence="2" id="KW-0413">Isomerase</keyword>
<dbReference type="InterPro" id="IPR002942">
    <property type="entry name" value="S4_RNA-bd"/>
</dbReference>
<dbReference type="Gene3D" id="3.30.2350.10">
    <property type="entry name" value="Pseudouridine synthase"/>
    <property type="match status" value="1"/>
</dbReference>
<dbReference type="SUPFAM" id="SSF55120">
    <property type="entry name" value="Pseudouridine synthase"/>
    <property type="match status" value="1"/>
</dbReference>
<name>A0A381TX11_9ZZZZ</name>
<dbReference type="PROSITE" id="PS50889">
    <property type="entry name" value="S4"/>
    <property type="match status" value="1"/>
</dbReference>
<dbReference type="InterPro" id="IPR006145">
    <property type="entry name" value="PsdUridine_synth_RsuA/RluA"/>
</dbReference>
<dbReference type="CDD" id="cd00165">
    <property type="entry name" value="S4"/>
    <property type="match status" value="1"/>
</dbReference>
<dbReference type="InterPro" id="IPR020103">
    <property type="entry name" value="PsdUridine_synth_cat_dom_sf"/>
</dbReference>
<dbReference type="NCBIfam" id="NF008385">
    <property type="entry name" value="PRK11180.1"/>
    <property type="match status" value="1"/>
</dbReference>
<comment type="similarity">
    <text evidence="1">Belongs to the pseudouridine synthase RluA family.</text>
</comment>
<dbReference type="PANTHER" id="PTHR21600">
    <property type="entry name" value="MITOCHONDRIAL RNA PSEUDOURIDINE SYNTHASE"/>
    <property type="match status" value="1"/>
</dbReference>
<dbReference type="InterPro" id="IPR006224">
    <property type="entry name" value="PsdUridine_synth_RluA-like_CS"/>
</dbReference>
<dbReference type="GO" id="GO:0003723">
    <property type="term" value="F:RNA binding"/>
    <property type="evidence" value="ECO:0007669"/>
    <property type="project" value="InterPro"/>
</dbReference>
<dbReference type="Pfam" id="PF01479">
    <property type="entry name" value="S4"/>
    <property type="match status" value="1"/>
</dbReference>
<sequence length="330" mass="37548">MKEDAIEFLVPAEDHNQRVDKIVTSYLKEYSRVIIKDWIEAGNILVDNHIVKPKTKVHEGQQIIVHPVLKERTEVNPQKMNLQIIFEDNDLIIVDKPHGLVVHPGHGHHESTLQNGLLYHHPELKILPRAGLVHRLDKDTSGLLIVAKNSNSYNALNTALQSRLIKREYRAICIGEMTSGGTIDVNLSRDPNNRIKYKVSNFGKSSVTHYRVLKKFQGHTLIGLRLETGRTHQIRIHMSHIRHAILGDPLYGQRLMIPKGASEDLKTILRSFKRQALHACQLTFQHPSTSELISFSSKLPKDMESIIKELSGNELDADTINNLQYPDIKI</sequence>
<dbReference type="Gene3D" id="3.10.290.10">
    <property type="entry name" value="RNA-binding S4 domain"/>
    <property type="match status" value="1"/>
</dbReference>
<protein>
    <recommendedName>
        <fullName evidence="3">RNA-binding S4 domain-containing protein</fullName>
    </recommendedName>
</protein>
<dbReference type="SUPFAM" id="SSF55174">
    <property type="entry name" value="Alpha-L RNA-binding motif"/>
    <property type="match status" value="1"/>
</dbReference>
<dbReference type="Pfam" id="PF00849">
    <property type="entry name" value="PseudoU_synth_2"/>
    <property type="match status" value="1"/>
</dbReference>
<proteinExistence type="inferred from homology"/>
<dbReference type="SMART" id="SM00363">
    <property type="entry name" value="S4"/>
    <property type="match status" value="1"/>
</dbReference>
<gene>
    <name evidence="4" type="ORF">METZ01_LOCUS72872</name>
</gene>
<dbReference type="AlphaFoldDB" id="A0A381TX11"/>
<reference evidence="4" key="1">
    <citation type="submission" date="2018-05" db="EMBL/GenBank/DDBJ databases">
        <authorList>
            <person name="Lanie J.A."/>
            <person name="Ng W.-L."/>
            <person name="Kazmierczak K.M."/>
            <person name="Andrzejewski T.M."/>
            <person name="Davidsen T.M."/>
            <person name="Wayne K.J."/>
            <person name="Tettelin H."/>
            <person name="Glass J.I."/>
            <person name="Rusch D."/>
            <person name="Podicherti R."/>
            <person name="Tsui H.-C.T."/>
            <person name="Winkler M.E."/>
        </authorList>
    </citation>
    <scope>NUCLEOTIDE SEQUENCE</scope>
</reference>
<dbReference type="NCBIfam" id="TIGR00005">
    <property type="entry name" value="rluA_subfam"/>
    <property type="match status" value="1"/>
</dbReference>
<feature type="domain" description="RNA-binding S4" evidence="3">
    <location>
        <begin position="17"/>
        <end position="74"/>
    </location>
</feature>
<dbReference type="CDD" id="cd02869">
    <property type="entry name" value="PseudoU_synth_RluA_like"/>
    <property type="match status" value="1"/>
</dbReference>
<dbReference type="InterPro" id="IPR036986">
    <property type="entry name" value="S4_RNA-bd_sf"/>
</dbReference>
<accession>A0A381TX11</accession>
<evidence type="ECO:0000256" key="2">
    <source>
        <dbReference type="ARBA" id="ARBA00023235"/>
    </source>
</evidence>
<organism evidence="4">
    <name type="scientific">marine metagenome</name>
    <dbReference type="NCBI Taxonomy" id="408172"/>
    <lineage>
        <taxon>unclassified sequences</taxon>
        <taxon>metagenomes</taxon>
        <taxon>ecological metagenomes</taxon>
    </lineage>
</organism>
<dbReference type="PROSITE" id="PS01129">
    <property type="entry name" value="PSI_RLU"/>
    <property type="match status" value="1"/>
</dbReference>
<dbReference type="GO" id="GO:0009982">
    <property type="term" value="F:pseudouridine synthase activity"/>
    <property type="evidence" value="ECO:0007669"/>
    <property type="project" value="InterPro"/>
</dbReference>
<evidence type="ECO:0000259" key="3">
    <source>
        <dbReference type="SMART" id="SM00363"/>
    </source>
</evidence>
<evidence type="ECO:0000313" key="4">
    <source>
        <dbReference type="EMBL" id="SVA20018.1"/>
    </source>
</evidence>
<dbReference type="PANTHER" id="PTHR21600:SF44">
    <property type="entry name" value="RIBOSOMAL LARGE SUBUNIT PSEUDOURIDINE SYNTHASE D"/>
    <property type="match status" value="1"/>
</dbReference>